<evidence type="ECO:0000256" key="1">
    <source>
        <dbReference type="SAM" id="MobiDB-lite"/>
    </source>
</evidence>
<dbReference type="InterPro" id="IPR007011">
    <property type="entry name" value="LEA_SMP_dom"/>
</dbReference>
<dbReference type="GeneID" id="54547656"/>
<sequence length="337" mass="36202">MAITGQRPEADNAQNVLHDVIEKLKMDPTSITPDDARRLHEHFTAIDPSTARIIAAVEANPASHDDIAAATGTTEALSKAVHTSLHTIVQDLVSAVDKNPNDVTDEILRLTQVALSRMRSALGIANAPHPELEPELHEEMAKIAPKVKQGTVTKAEADHLHSLEARAHGHTEKGGLTAAAQSIAAKRDRRQSISSGSNDQAASDIRGLDAQEQSHRDRQENLDKVEAVLRPKIENEPEHVTKEDAAVLVSREQRAHNVVHKGSLAAQAQSLADRNENLHPAKAEICGKGVDKITKADAAMPQSRETRAPGTHEEGCHASPIQSIADKKEGHGAVPAQ</sequence>
<evidence type="ECO:0000313" key="4">
    <source>
        <dbReference type="Proteomes" id="UP000800097"/>
    </source>
</evidence>
<feature type="region of interest" description="Disordered" evidence="1">
    <location>
        <begin position="297"/>
        <end position="337"/>
    </location>
</feature>
<keyword evidence="4" id="KW-1185">Reference proteome</keyword>
<feature type="compositionally biased region" description="Basic and acidic residues" evidence="1">
    <location>
        <begin position="206"/>
        <end position="223"/>
    </location>
</feature>
<dbReference type="OrthoDB" id="2799468at2759"/>
<dbReference type="EMBL" id="ML986490">
    <property type="protein sequence ID" value="KAF2277512.1"/>
    <property type="molecule type" value="Genomic_DNA"/>
</dbReference>
<dbReference type="RefSeq" id="XP_033655051.1">
    <property type="nucleotide sequence ID" value="XM_033794481.1"/>
</dbReference>
<accession>A0A6A6JLY0</accession>
<dbReference type="Proteomes" id="UP000800097">
    <property type="component" value="Unassembled WGS sequence"/>
</dbReference>
<feature type="region of interest" description="Disordered" evidence="1">
    <location>
        <begin position="181"/>
        <end position="223"/>
    </location>
</feature>
<evidence type="ECO:0000259" key="2">
    <source>
        <dbReference type="Pfam" id="PF04927"/>
    </source>
</evidence>
<dbReference type="Pfam" id="PF04927">
    <property type="entry name" value="SMP"/>
    <property type="match status" value="1"/>
</dbReference>
<reference evidence="3" key="1">
    <citation type="journal article" date="2020" name="Stud. Mycol.">
        <title>101 Dothideomycetes genomes: a test case for predicting lifestyles and emergence of pathogens.</title>
        <authorList>
            <person name="Haridas S."/>
            <person name="Albert R."/>
            <person name="Binder M."/>
            <person name="Bloem J."/>
            <person name="Labutti K."/>
            <person name="Salamov A."/>
            <person name="Andreopoulos B."/>
            <person name="Baker S."/>
            <person name="Barry K."/>
            <person name="Bills G."/>
            <person name="Bluhm B."/>
            <person name="Cannon C."/>
            <person name="Castanera R."/>
            <person name="Culley D."/>
            <person name="Daum C."/>
            <person name="Ezra D."/>
            <person name="Gonzalez J."/>
            <person name="Henrissat B."/>
            <person name="Kuo A."/>
            <person name="Liang C."/>
            <person name="Lipzen A."/>
            <person name="Lutzoni F."/>
            <person name="Magnuson J."/>
            <person name="Mondo S."/>
            <person name="Nolan M."/>
            <person name="Ohm R."/>
            <person name="Pangilinan J."/>
            <person name="Park H.-J."/>
            <person name="Ramirez L."/>
            <person name="Alfaro M."/>
            <person name="Sun H."/>
            <person name="Tritt A."/>
            <person name="Yoshinaga Y."/>
            <person name="Zwiers L.-H."/>
            <person name="Turgeon B."/>
            <person name="Goodwin S."/>
            <person name="Spatafora J."/>
            <person name="Crous P."/>
            <person name="Grigoriev I."/>
        </authorList>
    </citation>
    <scope>NUCLEOTIDE SEQUENCE</scope>
    <source>
        <strain evidence="3">CBS 379.55</strain>
    </source>
</reference>
<dbReference type="AlphaFoldDB" id="A0A6A6JLY0"/>
<feature type="domain" description="SMP" evidence="2">
    <location>
        <begin position="239"/>
        <end position="277"/>
    </location>
</feature>
<organism evidence="3 4">
    <name type="scientific">Westerdykella ornata</name>
    <dbReference type="NCBI Taxonomy" id="318751"/>
    <lineage>
        <taxon>Eukaryota</taxon>
        <taxon>Fungi</taxon>
        <taxon>Dikarya</taxon>
        <taxon>Ascomycota</taxon>
        <taxon>Pezizomycotina</taxon>
        <taxon>Dothideomycetes</taxon>
        <taxon>Pleosporomycetidae</taxon>
        <taxon>Pleosporales</taxon>
        <taxon>Sporormiaceae</taxon>
        <taxon>Westerdykella</taxon>
    </lineage>
</organism>
<protein>
    <recommendedName>
        <fullName evidence="2">SMP domain-containing protein</fullName>
    </recommendedName>
</protein>
<feature type="compositionally biased region" description="Polar residues" evidence="1">
    <location>
        <begin position="192"/>
        <end position="201"/>
    </location>
</feature>
<proteinExistence type="predicted"/>
<name>A0A6A6JLY0_WESOR</name>
<feature type="compositionally biased region" description="Basic and acidic residues" evidence="1">
    <location>
        <begin position="304"/>
        <end position="316"/>
    </location>
</feature>
<evidence type="ECO:0000313" key="3">
    <source>
        <dbReference type="EMBL" id="KAF2277512.1"/>
    </source>
</evidence>
<gene>
    <name evidence="3" type="ORF">EI97DRAFT_295516</name>
</gene>